<protein>
    <recommendedName>
        <fullName evidence="2">Deoxyribonuclease NucA/NucB domain-containing protein</fullName>
    </recommendedName>
</protein>
<reference evidence="3" key="1">
    <citation type="submission" date="2021-01" db="EMBL/GenBank/DDBJ databases">
        <title>Whole genome shotgun sequence of Actinoplanes rishiriensis NBRC 108556.</title>
        <authorList>
            <person name="Komaki H."/>
            <person name="Tamura T."/>
        </authorList>
    </citation>
    <scope>NUCLEOTIDE SEQUENCE</scope>
    <source>
        <strain evidence="3">NBRC 108556</strain>
    </source>
</reference>
<dbReference type="Pfam" id="PF14040">
    <property type="entry name" value="DNase_NucA_NucB"/>
    <property type="match status" value="1"/>
</dbReference>
<feature type="domain" description="Deoxyribonuclease NucA/NucB" evidence="2">
    <location>
        <begin position="351"/>
        <end position="439"/>
    </location>
</feature>
<feature type="compositionally biased region" description="Acidic residues" evidence="1">
    <location>
        <begin position="459"/>
        <end position="471"/>
    </location>
</feature>
<keyword evidence="4" id="KW-1185">Reference proteome</keyword>
<dbReference type="EMBL" id="BOMV01000063">
    <property type="protein sequence ID" value="GIE98546.1"/>
    <property type="molecule type" value="Genomic_DNA"/>
</dbReference>
<evidence type="ECO:0000313" key="3">
    <source>
        <dbReference type="EMBL" id="GIE98546.1"/>
    </source>
</evidence>
<comment type="caution">
    <text evidence="3">The sequence shown here is derived from an EMBL/GenBank/DDBJ whole genome shotgun (WGS) entry which is preliminary data.</text>
</comment>
<proteinExistence type="predicted"/>
<gene>
    <name evidence="3" type="ORF">Ari01nite_60110</name>
</gene>
<evidence type="ECO:0000259" key="2">
    <source>
        <dbReference type="Pfam" id="PF14040"/>
    </source>
</evidence>
<accession>A0A919K8I5</accession>
<organism evidence="3 4">
    <name type="scientific">Paractinoplanes rishiriensis</name>
    <dbReference type="NCBI Taxonomy" id="1050105"/>
    <lineage>
        <taxon>Bacteria</taxon>
        <taxon>Bacillati</taxon>
        <taxon>Actinomycetota</taxon>
        <taxon>Actinomycetes</taxon>
        <taxon>Micromonosporales</taxon>
        <taxon>Micromonosporaceae</taxon>
        <taxon>Paractinoplanes</taxon>
    </lineage>
</organism>
<feature type="region of interest" description="Disordered" evidence="1">
    <location>
        <begin position="447"/>
        <end position="471"/>
    </location>
</feature>
<sequence>MVVVAAGGGLIFSTGTPVSAAPAPGDNKVTRTVITYQTDDPALVDNPKRMVETLLRDGNLDRLGVAPGDDTLPQRTKPTAEYGTRSEKFADTGDITTQTTFPYDYITRSECRDNSNASRTEGWIKNHFAYCQKTAVSGIAIECTLFPPGCRPVGAYAATAMTIGYGKQGERTADFDFILDGLVATGVFLRTSSDFEVEIRCSGGGTGGCAPGSPSSRDSSFVSWLADPVAKLQLVSPASAPDPALGEQKATGVFRMHYEVDLSGFTDASGDLPEGGMRFDSATYLPYKEGSIFDRTMPWLSYSVTDSEVSYSAWNIYNAQNFPADTQPLLAGKQLAGESASDPLHRLYHDKSRRKANRAEATAFCRSQWPGYSDLGQDCDEYAFACTYEGAARYKYDGAQYKNHFAVRPIPAYDNQEAGRRLGVWYGNDRILDSDPFYVRIFGASGSAPAPPTGTPVPPDDEIVDCGDGTE</sequence>
<feature type="compositionally biased region" description="Pro residues" evidence="1">
    <location>
        <begin position="449"/>
        <end position="458"/>
    </location>
</feature>
<name>A0A919K8I5_9ACTN</name>
<evidence type="ECO:0000313" key="4">
    <source>
        <dbReference type="Proteomes" id="UP000636960"/>
    </source>
</evidence>
<dbReference type="InterPro" id="IPR029476">
    <property type="entry name" value="DNase_NucA_NucB"/>
</dbReference>
<evidence type="ECO:0000256" key="1">
    <source>
        <dbReference type="SAM" id="MobiDB-lite"/>
    </source>
</evidence>
<dbReference type="AlphaFoldDB" id="A0A919K8I5"/>
<dbReference type="Proteomes" id="UP000636960">
    <property type="component" value="Unassembled WGS sequence"/>
</dbReference>